<dbReference type="CDD" id="cd06588">
    <property type="entry name" value="PhnB_like"/>
    <property type="match status" value="1"/>
</dbReference>
<dbReference type="InterPro" id="IPR029068">
    <property type="entry name" value="Glyas_Bleomycin-R_OHBP_Dase"/>
</dbReference>
<dbReference type="RefSeq" id="WP_348028134.1">
    <property type="nucleotide sequence ID" value="NZ_CP129113.1"/>
</dbReference>
<dbReference type="Gene3D" id="3.10.180.10">
    <property type="entry name" value="2,3-Dihydroxybiphenyl 1,2-Dioxygenase, domain 1"/>
    <property type="match status" value="1"/>
</dbReference>
<gene>
    <name evidence="2" type="ORF">QR721_00345</name>
</gene>
<dbReference type="Pfam" id="PF06983">
    <property type="entry name" value="3-dmu-9_3-mt"/>
    <property type="match status" value="1"/>
</dbReference>
<dbReference type="EMBL" id="CP129113">
    <property type="protein sequence ID" value="WLV24769.1"/>
    <property type="molecule type" value="Genomic_DNA"/>
</dbReference>
<dbReference type="PANTHER" id="PTHR33990">
    <property type="entry name" value="PROTEIN YJDN-RELATED"/>
    <property type="match status" value="1"/>
</dbReference>
<name>A0ABY9KVZ6_9BACI</name>
<feature type="domain" description="PhnB-like" evidence="1">
    <location>
        <begin position="2"/>
        <end position="129"/>
    </location>
</feature>
<dbReference type="Proteomes" id="UP001180087">
    <property type="component" value="Chromosome"/>
</dbReference>
<evidence type="ECO:0000259" key="1">
    <source>
        <dbReference type="Pfam" id="PF06983"/>
    </source>
</evidence>
<dbReference type="PANTHER" id="PTHR33990:SF1">
    <property type="entry name" value="PROTEIN YJDN"/>
    <property type="match status" value="1"/>
</dbReference>
<organism evidence="2 3">
    <name type="scientific">Aciduricibacillus chroicocephali</name>
    <dbReference type="NCBI Taxonomy" id="3054939"/>
    <lineage>
        <taxon>Bacteria</taxon>
        <taxon>Bacillati</taxon>
        <taxon>Bacillota</taxon>
        <taxon>Bacilli</taxon>
        <taxon>Bacillales</taxon>
        <taxon>Bacillaceae</taxon>
        <taxon>Aciduricibacillus</taxon>
    </lineage>
</organism>
<protein>
    <submittedName>
        <fullName evidence="2">VOC family protein</fullName>
    </submittedName>
</protein>
<proteinExistence type="predicted"/>
<dbReference type="InterPro" id="IPR028973">
    <property type="entry name" value="PhnB-like"/>
</dbReference>
<accession>A0ABY9KVZ6</accession>
<keyword evidence="3" id="KW-1185">Reference proteome</keyword>
<dbReference type="SUPFAM" id="SSF54593">
    <property type="entry name" value="Glyoxalase/Bleomycin resistance protein/Dihydroxybiphenyl dioxygenase"/>
    <property type="match status" value="1"/>
</dbReference>
<evidence type="ECO:0000313" key="2">
    <source>
        <dbReference type="EMBL" id="WLV24769.1"/>
    </source>
</evidence>
<reference evidence="2" key="1">
    <citation type="submission" date="2023-06" db="EMBL/GenBank/DDBJ databases">
        <title>A Treasure from Seagulls: Isolation and Description of Aciduricobacillus qingdaonensis gen. nov., sp. nov., a Rare Obligately Uric Acid-utilizing Member in the Family Bacillaceae.</title>
        <authorList>
            <person name="Liu W."/>
            <person name="Wang B."/>
        </authorList>
    </citation>
    <scope>NUCLEOTIDE SEQUENCE</scope>
    <source>
        <strain evidence="2">44XB</strain>
    </source>
</reference>
<evidence type="ECO:0000313" key="3">
    <source>
        <dbReference type="Proteomes" id="UP001180087"/>
    </source>
</evidence>
<sequence>MIRPYLKFNREAAKAFELYKTAFDGEIIKIQKYGDMPANPNFPILKEDKELILHLEMKLTGSGIIMGSDTRNNLTGEGKVSISVEFDSEIEAQKAWNTLKEDAKVGMELQQTFFAKQHGSLRDKFGVDWVFTVR</sequence>